<dbReference type="GeneID" id="39849081"/>
<dbReference type="Proteomes" id="UP000296706">
    <property type="component" value="Chromosome"/>
</dbReference>
<protein>
    <submittedName>
        <fullName evidence="1">Uncharacterized protein</fullName>
    </submittedName>
</protein>
<reference evidence="1 2" key="1">
    <citation type="journal article" date="2019" name="Nat. Commun.">
        <title>A new type of DNA phosphorothioation-based antiviral system in archaea.</title>
        <authorList>
            <person name="Xiong L."/>
            <person name="Liu S."/>
            <person name="Chen S."/>
            <person name="Xiao Y."/>
            <person name="Zhu B."/>
            <person name="Gao Y."/>
            <person name="Zhang Y."/>
            <person name="Chen B."/>
            <person name="Luo J."/>
            <person name="Deng Z."/>
            <person name="Chen X."/>
            <person name="Wang L."/>
            <person name="Chen S."/>
        </authorList>
    </citation>
    <scope>NUCLEOTIDE SEQUENCE [LARGE SCALE GENOMIC DNA]</scope>
    <source>
        <strain evidence="1 2">CBA1105</strain>
    </source>
</reference>
<dbReference type="RefSeq" id="WP_049992679.1">
    <property type="nucleotide sequence ID" value="NZ_CP031310.1"/>
</dbReference>
<sequence length="96" mass="10735">MDEDGRVERFLRAKLRSAGEQVAQAQDAYRRAKYAAAVDLPTDDDGNARIVCRRYAEQRAIGVDAEGRPGCYEAGHPDCEGCFEDIRDGRIETWSP</sequence>
<dbReference type="OrthoDB" id="213643at2157"/>
<dbReference type="InterPro" id="IPR055517">
    <property type="entry name" value="DUF7091"/>
</dbReference>
<dbReference type="STRING" id="1457250.GCA_000755225_01754"/>
<dbReference type="AlphaFoldDB" id="A0A4D6HFQ6"/>
<evidence type="ECO:0000313" key="2">
    <source>
        <dbReference type="Proteomes" id="UP000296706"/>
    </source>
</evidence>
<organism evidence="1 2">
    <name type="scientific">Halapricum salinum</name>
    <dbReference type="NCBI Taxonomy" id="1457250"/>
    <lineage>
        <taxon>Archaea</taxon>
        <taxon>Methanobacteriati</taxon>
        <taxon>Methanobacteriota</taxon>
        <taxon>Stenosarchaea group</taxon>
        <taxon>Halobacteria</taxon>
        <taxon>Halobacteriales</taxon>
        <taxon>Haloarculaceae</taxon>
        <taxon>Halapricum</taxon>
    </lineage>
</organism>
<accession>A0A4D6HFQ6</accession>
<dbReference type="Pfam" id="PF23367">
    <property type="entry name" value="DUF7091"/>
    <property type="match status" value="1"/>
</dbReference>
<proteinExistence type="predicted"/>
<evidence type="ECO:0000313" key="1">
    <source>
        <dbReference type="EMBL" id="QCC52355.1"/>
    </source>
</evidence>
<gene>
    <name evidence="1" type="ORF">DV733_14430</name>
</gene>
<dbReference type="EMBL" id="CP031310">
    <property type="protein sequence ID" value="QCC52355.1"/>
    <property type="molecule type" value="Genomic_DNA"/>
</dbReference>
<name>A0A4D6HFQ6_9EURY</name>
<keyword evidence="2" id="KW-1185">Reference proteome</keyword>
<dbReference type="KEGG" id="hsn:DV733_14430"/>